<feature type="compositionally biased region" description="Pro residues" evidence="1">
    <location>
        <begin position="396"/>
        <end position="418"/>
    </location>
</feature>
<gene>
    <name evidence="4" type="ORF">FHS28_002864</name>
</gene>
<feature type="region of interest" description="Disordered" evidence="1">
    <location>
        <begin position="332"/>
        <end position="425"/>
    </location>
</feature>
<feature type="compositionally biased region" description="Low complexity" evidence="1">
    <location>
        <begin position="220"/>
        <end position="258"/>
    </location>
</feature>
<dbReference type="PANTHER" id="PTHR38731:SF1">
    <property type="entry name" value="FECR PROTEIN DOMAIN-CONTAINING PROTEIN"/>
    <property type="match status" value="1"/>
</dbReference>
<dbReference type="RefSeq" id="WP_088451610.1">
    <property type="nucleotide sequence ID" value="NZ_JACHXO010000005.1"/>
</dbReference>
<dbReference type="InterPro" id="IPR006860">
    <property type="entry name" value="FecR"/>
</dbReference>
<dbReference type="Proteomes" id="UP000574369">
    <property type="component" value="Unassembled WGS sequence"/>
</dbReference>
<feature type="compositionally biased region" description="Low complexity" evidence="1">
    <location>
        <begin position="332"/>
        <end position="345"/>
    </location>
</feature>
<feature type="compositionally biased region" description="Low complexity" evidence="1">
    <location>
        <begin position="310"/>
        <end position="320"/>
    </location>
</feature>
<feature type="signal peptide" evidence="2">
    <location>
        <begin position="1"/>
        <end position="41"/>
    </location>
</feature>
<dbReference type="Pfam" id="PF04773">
    <property type="entry name" value="FecR"/>
    <property type="match status" value="1"/>
</dbReference>
<feature type="compositionally biased region" description="Pro residues" evidence="1">
    <location>
        <begin position="346"/>
        <end position="372"/>
    </location>
</feature>
<feature type="compositionally biased region" description="Low complexity" evidence="1">
    <location>
        <begin position="284"/>
        <end position="300"/>
    </location>
</feature>
<dbReference type="EMBL" id="JACHXO010000005">
    <property type="protein sequence ID" value="MBB3195458.1"/>
    <property type="molecule type" value="Genomic_DNA"/>
</dbReference>
<evidence type="ECO:0000313" key="5">
    <source>
        <dbReference type="Proteomes" id="UP000574369"/>
    </source>
</evidence>
<evidence type="ECO:0000256" key="1">
    <source>
        <dbReference type="SAM" id="MobiDB-lite"/>
    </source>
</evidence>
<keyword evidence="5" id="KW-1185">Reference proteome</keyword>
<dbReference type="PANTHER" id="PTHR38731">
    <property type="entry name" value="LIPL45-RELATED LIPOPROTEIN-RELATED"/>
    <property type="match status" value="1"/>
</dbReference>
<feature type="compositionally biased region" description="Low complexity" evidence="1">
    <location>
        <begin position="381"/>
        <end position="395"/>
    </location>
</feature>
<accession>A0ABR6GTM8</accession>
<comment type="caution">
    <text evidence="4">The sequence shown here is derived from an EMBL/GenBank/DDBJ whole genome shotgun (WGS) entry which is preliminary data.</text>
</comment>
<organism evidence="4 5">
    <name type="scientific">Roseateles terrae</name>
    <dbReference type="NCBI Taxonomy" id="431060"/>
    <lineage>
        <taxon>Bacteria</taxon>
        <taxon>Pseudomonadati</taxon>
        <taxon>Pseudomonadota</taxon>
        <taxon>Betaproteobacteria</taxon>
        <taxon>Burkholderiales</taxon>
        <taxon>Sphaerotilaceae</taxon>
        <taxon>Roseateles</taxon>
    </lineage>
</organism>
<protein>
    <submittedName>
        <fullName evidence="4">Ferric-dicitrate binding protein FerR (Iron transport regulator)</fullName>
    </submittedName>
</protein>
<feature type="domain" description="FecR protein" evidence="3">
    <location>
        <begin position="77"/>
        <end position="179"/>
    </location>
</feature>
<proteinExistence type="predicted"/>
<name>A0ABR6GTM8_9BURK</name>
<sequence length="655" mass="63875">MTRLVRRLFDRSTRGAKTTAPSLRHRLALAALCLMSGAVWAGPSATVLFTTGEARVISAKGESRELKTGAQIDSGETVQTGKGRVQLRMIDGALMALSEQTTLRLDDYRVATTPGGEERGFMSLVRGTLRTISGSIGHPRQDDYRLDTPAGTIGIRGTEYTASLGGKGDLEVGVIGGRVAVCNDGGCVDVPKGFAATTPSRSVKPAVAAKPLVLLTPTPTKATATATAPTTTTTADAASTEKSGGETTASSAVASAGANPSPRTTPSGGEQVSQYLIAALTPPATAAPAPATPGDPDALPSLPGSTTVTPAPASGSAGNGAAEAPVVIVPRPAAPVNAPGTTPGTTPAPAPGTGTPPAPGPGTAPSPGPAPTPGAGGTPGSGSAPAPAPGAGSTPAPGPGTPPAPGPITNPPPGPVTPLPNGKATIGLVWSTEGGKVANGLTQGTVQFNAQGGLTTLANASTGKPMLEKGTPVDVGANGVIGWGRWTGGDSKVAGTSNGKGAGNGHLATLHYFAIADLPTGPVSGTFTSFASTAPTVQADGKLVAIGAVNGATGSFNASLQLQLGGNASYSLTVPVANQTFSLVGVATQTSASGFSGVSLITSTGTGCAGGCTGSLGNNVSVMGQLAGSTGSQAGVLYGFDTRIGNVSGVIVFKR</sequence>
<feature type="region of interest" description="Disordered" evidence="1">
    <location>
        <begin position="220"/>
        <end position="269"/>
    </location>
</feature>
<evidence type="ECO:0000259" key="3">
    <source>
        <dbReference type="Pfam" id="PF04773"/>
    </source>
</evidence>
<reference evidence="4 5" key="1">
    <citation type="submission" date="2020-08" db="EMBL/GenBank/DDBJ databases">
        <title>Genomic Encyclopedia of Type Strains, Phase III (KMG-III): the genomes of soil and plant-associated and newly described type strains.</title>
        <authorList>
            <person name="Whitman W."/>
        </authorList>
    </citation>
    <scope>NUCLEOTIDE SEQUENCE [LARGE SCALE GENOMIC DNA]</scope>
    <source>
        <strain evidence="4 5">CECT 7247</strain>
    </source>
</reference>
<evidence type="ECO:0000313" key="4">
    <source>
        <dbReference type="EMBL" id="MBB3195458.1"/>
    </source>
</evidence>
<evidence type="ECO:0000256" key="2">
    <source>
        <dbReference type="SAM" id="SignalP"/>
    </source>
</evidence>
<feature type="region of interest" description="Disordered" evidence="1">
    <location>
        <begin position="284"/>
        <end position="320"/>
    </location>
</feature>
<feature type="chain" id="PRO_5046303862" evidence="2">
    <location>
        <begin position="42"/>
        <end position="655"/>
    </location>
</feature>
<keyword evidence="2" id="KW-0732">Signal</keyword>